<keyword evidence="2" id="KW-1185">Reference proteome</keyword>
<dbReference type="AlphaFoldDB" id="A0A2P5E4A0"/>
<sequence length="84" mass="9192">MVASYPVFYAQEPSQNDLGEESADLGCSHPGSGLNGCSCLLITMASVSVFHKDVHGSFPEEKFCFSFPPLPHCVSVPYLQFCFR</sequence>
<evidence type="ECO:0000313" key="1">
    <source>
        <dbReference type="EMBL" id="PON80366.1"/>
    </source>
</evidence>
<dbReference type="OrthoDB" id="10560004at2759"/>
<accession>A0A2P5E4A0</accession>
<gene>
    <name evidence="1" type="ORF">PanWU01x14_008160</name>
</gene>
<dbReference type="EMBL" id="JXTB01000002">
    <property type="protein sequence ID" value="PON80366.1"/>
    <property type="molecule type" value="Genomic_DNA"/>
</dbReference>
<proteinExistence type="predicted"/>
<evidence type="ECO:0000313" key="2">
    <source>
        <dbReference type="Proteomes" id="UP000237105"/>
    </source>
</evidence>
<protein>
    <submittedName>
        <fullName evidence="1">Uncharacterized protein</fullName>
    </submittedName>
</protein>
<organism evidence="1 2">
    <name type="scientific">Parasponia andersonii</name>
    <name type="common">Sponia andersonii</name>
    <dbReference type="NCBI Taxonomy" id="3476"/>
    <lineage>
        <taxon>Eukaryota</taxon>
        <taxon>Viridiplantae</taxon>
        <taxon>Streptophyta</taxon>
        <taxon>Embryophyta</taxon>
        <taxon>Tracheophyta</taxon>
        <taxon>Spermatophyta</taxon>
        <taxon>Magnoliopsida</taxon>
        <taxon>eudicotyledons</taxon>
        <taxon>Gunneridae</taxon>
        <taxon>Pentapetalae</taxon>
        <taxon>rosids</taxon>
        <taxon>fabids</taxon>
        <taxon>Rosales</taxon>
        <taxon>Cannabaceae</taxon>
        <taxon>Parasponia</taxon>
    </lineage>
</organism>
<dbReference type="Proteomes" id="UP000237105">
    <property type="component" value="Unassembled WGS sequence"/>
</dbReference>
<comment type="caution">
    <text evidence="1">The sequence shown here is derived from an EMBL/GenBank/DDBJ whole genome shotgun (WGS) entry which is preliminary data.</text>
</comment>
<name>A0A2P5E4A0_PARAD</name>
<reference evidence="2" key="1">
    <citation type="submission" date="2016-06" db="EMBL/GenBank/DDBJ databases">
        <title>Parallel loss of symbiosis genes in relatives of nitrogen-fixing non-legume Parasponia.</title>
        <authorList>
            <person name="Van Velzen R."/>
            <person name="Holmer R."/>
            <person name="Bu F."/>
            <person name="Rutten L."/>
            <person name="Van Zeijl A."/>
            <person name="Liu W."/>
            <person name="Santuari L."/>
            <person name="Cao Q."/>
            <person name="Sharma T."/>
            <person name="Shen D."/>
            <person name="Roswanjaya Y."/>
            <person name="Wardhani T."/>
            <person name="Kalhor M.S."/>
            <person name="Jansen J."/>
            <person name="Van den Hoogen J."/>
            <person name="Gungor B."/>
            <person name="Hartog M."/>
            <person name="Hontelez J."/>
            <person name="Verver J."/>
            <person name="Yang W.-C."/>
            <person name="Schijlen E."/>
            <person name="Repin R."/>
            <person name="Schilthuizen M."/>
            <person name="Schranz E."/>
            <person name="Heidstra R."/>
            <person name="Miyata K."/>
            <person name="Fedorova E."/>
            <person name="Kohlen W."/>
            <person name="Bisseling T."/>
            <person name="Smit S."/>
            <person name="Geurts R."/>
        </authorList>
    </citation>
    <scope>NUCLEOTIDE SEQUENCE [LARGE SCALE GENOMIC DNA]</scope>
    <source>
        <strain evidence="2">cv. WU1-14</strain>
    </source>
</reference>